<evidence type="ECO:0000313" key="1">
    <source>
        <dbReference type="EMBL" id="QJB68849.1"/>
    </source>
</evidence>
<keyword evidence="2" id="KW-1185">Reference proteome</keyword>
<dbReference type="Proteomes" id="UP000501600">
    <property type="component" value="Chromosome"/>
</dbReference>
<dbReference type="AlphaFoldDB" id="A0A6H2DJJ0"/>
<organism evidence="1 2">
    <name type="scientific">Parasphingorhabdus halotolerans</name>
    <dbReference type="NCBI Taxonomy" id="2725558"/>
    <lineage>
        <taxon>Bacteria</taxon>
        <taxon>Pseudomonadati</taxon>
        <taxon>Pseudomonadota</taxon>
        <taxon>Alphaproteobacteria</taxon>
        <taxon>Sphingomonadales</taxon>
        <taxon>Sphingomonadaceae</taxon>
        <taxon>Parasphingorhabdus</taxon>
    </lineage>
</organism>
<dbReference type="EMBL" id="CP051217">
    <property type="protein sequence ID" value="QJB68849.1"/>
    <property type="molecule type" value="Genomic_DNA"/>
</dbReference>
<protein>
    <submittedName>
        <fullName evidence="1">Adenylate/guanylate cyclase domain-containing protein</fullName>
    </submittedName>
</protein>
<dbReference type="SUPFAM" id="SSF55073">
    <property type="entry name" value="Nucleotide cyclase"/>
    <property type="match status" value="1"/>
</dbReference>
<dbReference type="KEGG" id="phao:HF685_05785"/>
<sequence>MSDTKKSKHLDDILTRKHGAVDAQIVFIDIVDYSKRKSTIQKKIIEQLQIDISECLNRVGQSNIEYIQNNNLNFSTDVIRIPTGDGAAICFTFSGLQMVGLNFATNLLKNIYENIESNPCEKFEDAGWCNCHTHYNLRIGINEGKCILYNDINGLVNVAGGCINDAARIMSYADPKQILVTDQAFNNLIDMTTDNQLEEKFRDIGSITVKHKRKIPVSQYIGENEDYIASNIPIDIQLSSQNDKMMEMVKFPFTTGTDIEKEELLGLMTNMSGIMEQLLGPGLGPIIESSSTNNKSK</sequence>
<dbReference type="Gene3D" id="3.30.70.1230">
    <property type="entry name" value="Nucleotide cyclase"/>
    <property type="match status" value="1"/>
</dbReference>
<accession>A0A6H2DJJ0</accession>
<reference evidence="1 2" key="1">
    <citation type="submission" date="2020-04" db="EMBL/GenBank/DDBJ databases">
        <title>Genome sequence for Sphingorhabdus sp. strain M1.</title>
        <authorList>
            <person name="Park S.-J."/>
        </authorList>
    </citation>
    <scope>NUCLEOTIDE SEQUENCE [LARGE SCALE GENOMIC DNA]</scope>
    <source>
        <strain evidence="1 2">JK6</strain>
    </source>
</reference>
<dbReference type="InterPro" id="IPR029787">
    <property type="entry name" value="Nucleotide_cyclase"/>
</dbReference>
<proteinExistence type="predicted"/>
<evidence type="ECO:0000313" key="2">
    <source>
        <dbReference type="Proteomes" id="UP000501600"/>
    </source>
</evidence>
<dbReference type="RefSeq" id="WP_168818691.1">
    <property type="nucleotide sequence ID" value="NZ_CP051217.1"/>
</dbReference>
<gene>
    <name evidence="1" type="ORF">HF685_05785</name>
</gene>
<name>A0A6H2DJJ0_9SPHN</name>